<dbReference type="InterPro" id="IPR050093">
    <property type="entry name" value="ABC_SmlMolc_Importer"/>
</dbReference>
<dbReference type="Gene3D" id="3.40.50.300">
    <property type="entry name" value="P-loop containing nucleotide triphosphate hydrolases"/>
    <property type="match status" value="1"/>
</dbReference>
<evidence type="ECO:0000313" key="6">
    <source>
        <dbReference type="Proteomes" id="UP000256599"/>
    </source>
</evidence>
<dbReference type="RefSeq" id="WP_104699719.1">
    <property type="nucleotide sequence ID" value="NZ_FZPP01000012.1"/>
</dbReference>
<comment type="caution">
    <text evidence="5">The sequence shown here is derived from an EMBL/GenBank/DDBJ whole genome shotgun (WGS) entry which is preliminary data.</text>
</comment>
<evidence type="ECO:0000256" key="1">
    <source>
        <dbReference type="ARBA" id="ARBA00022448"/>
    </source>
</evidence>
<dbReference type="GO" id="GO:0016887">
    <property type="term" value="F:ATP hydrolysis activity"/>
    <property type="evidence" value="ECO:0007669"/>
    <property type="project" value="InterPro"/>
</dbReference>
<feature type="domain" description="ABC transporter" evidence="4">
    <location>
        <begin position="1"/>
        <end position="236"/>
    </location>
</feature>
<dbReference type="EMBL" id="NXLR01000009">
    <property type="protein sequence ID" value="RDU59758.1"/>
    <property type="molecule type" value="Genomic_DNA"/>
</dbReference>
<dbReference type="AlphaFoldDB" id="A0A3D8I3Q1"/>
<dbReference type="PROSITE" id="PS00211">
    <property type="entry name" value="ABC_TRANSPORTER_1"/>
    <property type="match status" value="1"/>
</dbReference>
<keyword evidence="1" id="KW-0813">Transport</keyword>
<dbReference type="GO" id="GO:0005524">
    <property type="term" value="F:ATP binding"/>
    <property type="evidence" value="ECO:0007669"/>
    <property type="project" value="UniProtKB-KW"/>
</dbReference>
<protein>
    <submittedName>
        <fullName evidence="5">Molybdenum ABC transporter ATP-binding protein</fullName>
    </submittedName>
</protein>
<reference evidence="5 6" key="1">
    <citation type="submission" date="2018-04" db="EMBL/GenBank/DDBJ databases">
        <title>Novel Campyloabacter and Helicobacter Species and Strains.</title>
        <authorList>
            <person name="Mannion A.J."/>
            <person name="Shen Z."/>
            <person name="Fox J.G."/>
        </authorList>
    </citation>
    <scope>NUCLEOTIDE SEQUENCE [LARGE SCALE GENOMIC DNA]</scope>
    <source>
        <strain evidence="5 6">MIT 98-6070</strain>
    </source>
</reference>
<accession>A0A3D8I3Q1</accession>
<keyword evidence="6" id="KW-1185">Reference proteome</keyword>
<keyword evidence="2" id="KW-0547">Nucleotide-binding</keyword>
<evidence type="ECO:0000313" key="5">
    <source>
        <dbReference type="EMBL" id="RDU59758.1"/>
    </source>
</evidence>
<keyword evidence="3 5" id="KW-0067">ATP-binding</keyword>
<dbReference type="PANTHER" id="PTHR42781">
    <property type="entry name" value="SPERMIDINE/PUTRESCINE IMPORT ATP-BINDING PROTEIN POTA"/>
    <property type="match status" value="1"/>
</dbReference>
<sequence length="299" mass="33542">MGDIHIRFNKTLLGSDGVFELKVDKHITYGEFIAIFGKSGAGKTSILRILSGLEEADSGYIRVGEEIWYDSSKGINLPPQKRRIGFVFQNYALFPHLNVYENICFGIKSKADKTYADELLSLMELHSLKKAKIHQLSGGQAQRVALARALASRPALLLLDEPFSALDNAIAKTLQNTLKTIHQHFKLTTMLVSHNLSEIFALCKRSFVIHNGVIIRDGSNEEVFIQKRLSAKIKLSGEIIDIHMQDMYCIINVLCEGEIYQIVYDSISGREFHIGQSVIIAIKAFSPMLYKCDTFVSKS</sequence>
<organism evidence="5 6">
    <name type="scientific">Helicobacter marmotae</name>
    <dbReference type="NCBI Taxonomy" id="152490"/>
    <lineage>
        <taxon>Bacteria</taxon>
        <taxon>Pseudomonadati</taxon>
        <taxon>Campylobacterota</taxon>
        <taxon>Epsilonproteobacteria</taxon>
        <taxon>Campylobacterales</taxon>
        <taxon>Helicobacteraceae</taxon>
        <taxon>Helicobacter</taxon>
    </lineage>
</organism>
<evidence type="ECO:0000256" key="2">
    <source>
        <dbReference type="ARBA" id="ARBA00022741"/>
    </source>
</evidence>
<dbReference type="InterPro" id="IPR017871">
    <property type="entry name" value="ABC_transporter-like_CS"/>
</dbReference>
<dbReference type="SUPFAM" id="SSF52540">
    <property type="entry name" value="P-loop containing nucleoside triphosphate hydrolases"/>
    <property type="match status" value="1"/>
</dbReference>
<proteinExistence type="predicted"/>
<dbReference type="InterPro" id="IPR003593">
    <property type="entry name" value="AAA+_ATPase"/>
</dbReference>
<dbReference type="Proteomes" id="UP000256599">
    <property type="component" value="Unassembled WGS sequence"/>
</dbReference>
<dbReference type="InterPro" id="IPR003439">
    <property type="entry name" value="ABC_transporter-like_ATP-bd"/>
</dbReference>
<dbReference type="Pfam" id="PF00005">
    <property type="entry name" value="ABC_tran"/>
    <property type="match status" value="1"/>
</dbReference>
<dbReference type="InterPro" id="IPR027417">
    <property type="entry name" value="P-loop_NTPase"/>
</dbReference>
<dbReference type="PROSITE" id="PS50893">
    <property type="entry name" value="ABC_TRANSPORTER_2"/>
    <property type="match status" value="1"/>
</dbReference>
<dbReference type="OrthoDB" id="9814623at2"/>
<name>A0A3D8I3Q1_9HELI</name>
<evidence type="ECO:0000259" key="4">
    <source>
        <dbReference type="PROSITE" id="PS50893"/>
    </source>
</evidence>
<gene>
    <name evidence="5" type="ORF">CQA63_05795</name>
</gene>
<dbReference type="PANTHER" id="PTHR42781:SF4">
    <property type="entry name" value="SPERMIDINE_PUTRESCINE IMPORT ATP-BINDING PROTEIN POTA"/>
    <property type="match status" value="1"/>
</dbReference>
<dbReference type="SMART" id="SM00382">
    <property type="entry name" value="AAA"/>
    <property type="match status" value="1"/>
</dbReference>
<evidence type="ECO:0000256" key="3">
    <source>
        <dbReference type="ARBA" id="ARBA00022840"/>
    </source>
</evidence>